<dbReference type="InterPro" id="IPR036259">
    <property type="entry name" value="MFS_trans_sf"/>
</dbReference>
<name>A0A9P9IXV2_9HYPO</name>
<dbReference type="GO" id="GO:0022857">
    <property type="term" value="F:transmembrane transporter activity"/>
    <property type="evidence" value="ECO:0007669"/>
    <property type="project" value="InterPro"/>
</dbReference>
<dbReference type="EMBL" id="JAGMUV010000013">
    <property type="protein sequence ID" value="KAH7136216.1"/>
    <property type="molecule type" value="Genomic_DNA"/>
</dbReference>
<feature type="transmembrane region" description="Helical" evidence="6">
    <location>
        <begin position="191"/>
        <end position="215"/>
    </location>
</feature>
<feature type="transmembrane region" description="Helical" evidence="6">
    <location>
        <begin position="267"/>
        <end position="286"/>
    </location>
</feature>
<keyword evidence="5 6" id="KW-0472">Membrane</keyword>
<evidence type="ECO:0000256" key="2">
    <source>
        <dbReference type="ARBA" id="ARBA00022448"/>
    </source>
</evidence>
<feature type="transmembrane region" description="Helical" evidence="6">
    <location>
        <begin position="444"/>
        <end position="465"/>
    </location>
</feature>
<evidence type="ECO:0000313" key="8">
    <source>
        <dbReference type="Proteomes" id="UP000738349"/>
    </source>
</evidence>
<comment type="subcellular location">
    <subcellularLocation>
        <location evidence="1">Membrane</location>
        <topology evidence="1">Multi-pass membrane protein</topology>
    </subcellularLocation>
</comment>
<evidence type="ECO:0000256" key="5">
    <source>
        <dbReference type="ARBA" id="ARBA00023136"/>
    </source>
</evidence>
<keyword evidence="4 6" id="KW-1133">Transmembrane helix</keyword>
<protein>
    <submittedName>
        <fullName evidence="7">Fungal trichothecene efflux pump</fullName>
    </submittedName>
</protein>
<evidence type="ECO:0000313" key="7">
    <source>
        <dbReference type="EMBL" id="KAH7136216.1"/>
    </source>
</evidence>
<evidence type="ECO:0000256" key="1">
    <source>
        <dbReference type="ARBA" id="ARBA00004141"/>
    </source>
</evidence>
<feature type="transmembrane region" description="Helical" evidence="6">
    <location>
        <begin position="337"/>
        <end position="358"/>
    </location>
</feature>
<feature type="transmembrane region" description="Helical" evidence="6">
    <location>
        <begin position="151"/>
        <end position="179"/>
    </location>
</feature>
<dbReference type="InterPro" id="IPR010573">
    <property type="entry name" value="MFS_Str1/Tri12-like"/>
</dbReference>
<dbReference type="AlphaFoldDB" id="A0A9P9IXV2"/>
<keyword evidence="3 6" id="KW-0812">Transmembrane</keyword>
<dbReference type="PANTHER" id="PTHR23501:SF195">
    <property type="entry name" value="PEP5"/>
    <property type="match status" value="1"/>
</dbReference>
<gene>
    <name evidence="7" type="ORF">EDB81DRAFT_858345</name>
</gene>
<keyword evidence="2" id="KW-0813">Transport</keyword>
<accession>A0A9P9IXV2</accession>
<feature type="transmembrane region" description="Helical" evidence="6">
    <location>
        <begin position="538"/>
        <end position="559"/>
    </location>
</feature>
<reference evidence="7" key="1">
    <citation type="journal article" date="2021" name="Nat. Commun.">
        <title>Genetic determinants of endophytism in the Arabidopsis root mycobiome.</title>
        <authorList>
            <person name="Mesny F."/>
            <person name="Miyauchi S."/>
            <person name="Thiergart T."/>
            <person name="Pickel B."/>
            <person name="Atanasova L."/>
            <person name="Karlsson M."/>
            <person name="Huettel B."/>
            <person name="Barry K.W."/>
            <person name="Haridas S."/>
            <person name="Chen C."/>
            <person name="Bauer D."/>
            <person name="Andreopoulos W."/>
            <person name="Pangilinan J."/>
            <person name="LaButti K."/>
            <person name="Riley R."/>
            <person name="Lipzen A."/>
            <person name="Clum A."/>
            <person name="Drula E."/>
            <person name="Henrissat B."/>
            <person name="Kohler A."/>
            <person name="Grigoriev I.V."/>
            <person name="Martin F.M."/>
            <person name="Hacquard S."/>
        </authorList>
    </citation>
    <scope>NUCLEOTIDE SEQUENCE</scope>
    <source>
        <strain evidence="7">MPI-CAGE-AT-0147</strain>
    </source>
</reference>
<feature type="transmembrane region" description="Helical" evidence="6">
    <location>
        <begin position="298"/>
        <end position="317"/>
    </location>
</feature>
<dbReference type="SUPFAM" id="SSF103473">
    <property type="entry name" value="MFS general substrate transporter"/>
    <property type="match status" value="1"/>
</dbReference>
<dbReference type="Pfam" id="PF06609">
    <property type="entry name" value="TRI12"/>
    <property type="match status" value="1"/>
</dbReference>
<feature type="transmembrane region" description="Helical" evidence="6">
    <location>
        <begin position="121"/>
        <end position="139"/>
    </location>
</feature>
<keyword evidence="8" id="KW-1185">Reference proteome</keyword>
<feature type="transmembrane region" description="Helical" evidence="6">
    <location>
        <begin position="378"/>
        <end position="396"/>
    </location>
</feature>
<dbReference type="Proteomes" id="UP000738349">
    <property type="component" value="Unassembled WGS sequence"/>
</dbReference>
<proteinExistence type="predicted"/>
<comment type="caution">
    <text evidence="7">The sequence shown here is derived from an EMBL/GenBank/DDBJ whole genome shotgun (WGS) entry which is preliminary data.</text>
</comment>
<dbReference type="GO" id="GO:0005886">
    <property type="term" value="C:plasma membrane"/>
    <property type="evidence" value="ECO:0007669"/>
    <property type="project" value="TreeGrafter"/>
</dbReference>
<evidence type="ECO:0000256" key="3">
    <source>
        <dbReference type="ARBA" id="ARBA00022692"/>
    </source>
</evidence>
<evidence type="ECO:0000256" key="4">
    <source>
        <dbReference type="ARBA" id="ARBA00022989"/>
    </source>
</evidence>
<feature type="transmembrane region" description="Helical" evidence="6">
    <location>
        <begin position="86"/>
        <end position="109"/>
    </location>
</feature>
<evidence type="ECO:0000256" key="6">
    <source>
        <dbReference type="SAM" id="Phobius"/>
    </source>
</evidence>
<dbReference type="OrthoDB" id="2587356at2759"/>
<organism evidence="7 8">
    <name type="scientific">Dactylonectria macrodidyma</name>
    <dbReference type="NCBI Taxonomy" id="307937"/>
    <lineage>
        <taxon>Eukaryota</taxon>
        <taxon>Fungi</taxon>
        <taxon>Dikarya</taxon>
        <taxon>Ascomycota</taxon>
        <taxon>Pezizomycotina</taxon>
        <taxon>Sordariomycetes</taxon>
        <taxon>Hypocreomycetidae</taxon>
        <taxon>Hypocreales</taxon>
        <taxon>Nectriaceae</taxon>
        <taxon>Dactylonectria</taxon>
    </lineage>
</organism>
<dbReference type="Gene3D" id="1.20.1250.20">
    <property type="entry name" value="MFS general substrate transporter like domains"/>
    <property type="match status" value="1"/>
</dbReference>
<feature type="transmembrane region" description="Helical" evidence="6">
    <location>
        <begin position="227"/>
        <end position="247"/>
    </location>
</feature>
<dbReference type="PANTHER" id="PTHR23501">
    <property type="entry name" value="MAJOR FACILITATOR SUPERFAMILY"/>
    <property type="match status" value="1"/>
</dbReference>
<feature type="transmembrane region" description="Helical" evidence="6">
    <location>
        <begin position="403"/>
        <end position="424"/>
    </location>
</feature>
<sequence>MSSLGYPDWNYPQVATTACHFIFYASIRPVLVVVQLASPPLDNGKETGDVMQVENIDSVNAESGAAEDSGNEAGDFHWDYNVLSNLFSLCIVLFTATWANTIPVSAIPFIALRFPAEASTVSWIATAATTTGAVVLTVVGDISDIFGCRSFLVFGAAIGGVGQIVSGRASFGILATPAIQEMVPKNRRANVTAAIMILNSASFVGTPILEGLFIQKKLGGELEGWRIGFYIGLVLYALEAIVILLFYHPMDCPNPEGLSVTTRLRRLDWIGAFLGCSGISLFPVGMNSGGSQFPWDSSTVLGTIISGAGLLALFIIWEWKGTSNGILPHALWKDRNFTISLIARVVGGFALLGSQAFLPQIVVIIFSTDGLMTAVWQLPSSISSILGAVLAALMLTTLQEVRLIVIILACMLALGVASSLMGLAVGAEAAVLGVISGLTVPHEIIATAISVSTAGTYIGGAIAATMYSRIYSFKIKVLLPAAIAKAALGAGLSQADLTDFLQAYLAGDEAVLATLPGVGATILSIVTKASKNAYAKSFTYIWYALLAWCGLSIVIAMMYTSTKHYFTNEVIAPVQESKGSGAKTSNSK</sequence>